<evidence type="ECO:0000256" key="16">
    <source>
        <dbReference type="SAM" id="Phobius"/>
    </source>
</evidence>
<evidence type="ECO:0000256" key="13">
    <source>
        <dbReference type="ARBA" id="ARBA00023288"/>
    </source>
</evidence>
<keyword evidence="9 16" id="KW-1133">Transmembrane helix</keyword>
<evidence type="ECO:0000256" key="6">
    <source>
        <dbReference type="ARBA" id="ARBA00022692"/>
    </source>
</evidence>
<accession>A0A919Y6M1</accession>
<feature type="compositionally biased region" description="Acidic residues" evidence="15">
    <location>
        <begin position="334"/>
        <end position="345"/>
    </location>
</feature>
<gene>
    <name evidence="19" type="primary">cyoA</name>
    <name evidence="19" type="ORF">J34TS1_00540</name>
</gene>
<dbReference type="InterPro" id="IPR034227">
    <property type="entry name" value="CuRO_UO_II"/>
</dbReference>
<dbReference type="InterPro" id="IPR011759">
    <property type="entry name" value="Cyt_c_oxidase_su2_TM_dom"/>
</dbReference>
<dbReference type="NCBIfam" id="TIGR01433">
    <property type="entry name" value="CyoA"/>
    <property type="match status" value="1"/>
</dbReference>
<evidence type="ECO:0000256" key="3">
    <source>
        <dbReference type="ARBA" id="ARBA00022448"/>
    </source>
</evidence>
<dbReference type="PROSITE" id="PS51257">
    <property type="entry name" value="PROKAR_LIPOPROTEIN"/>
    <property type="match status" value="1"/>
</dbReference>
<evidence type="ECO:0000256" key="10">
    <source>
        <dbReference type="ARBA" id="ARBA00023002"/>
    </source>
</evidence>
<dbReference type="RefSeq" id="WP_212976510.1">
    <property type="nucleotide sequence ID" value="NZ_AP025343.1"/>
</dbReference>
<dbReference type="EMBL" id="BORT01000001">
    <property type="protein sequence ID" value="GIO45289.1"/>
    <property type="molecule type" value="Genomic_DNA"/>
</dbReference>
<comment type="catalytic activity">
    <reaction evidence="14">
        <text>2 a quinol + O2 = 2 a quinone + 2 H2O</text>
        <dbReference type="Rhea" id="RHEA:55376"/>
        <dbReference type="ChEBI" id="CHEBI:15377"/>
        <dbReference type="ChEBI" id="CHEBI:15379"/>
        <dbReference type="ChEBI" id="CHEBI:24646"/>
        <dbReference type="ChEBI" id="CHEBI:132124"/>
    </reaction>
</comment>
<keyword evidence="5 14" id="KW-0679">Respiratory chain</keyword>
<name>A0A919Y6M1_9BACL</name>
<dbReference type="CDD" id="cd04212">
    <property type="entry name" value="CuRO_UO_II"/>
    <property type="match status" value="1"/>
</dbReference>
<dbReference type="GO" id="GO:0009486">
    <property type="term" value="F:cytochrome bo3 ubiquinol oxidase activity"/>
    <property type="evidence" value="ECO:0007669"/>
    <property type="project" value="InterPro"/>
</dbReference>
<keyword evidence="8 14" id="KW-0249">Electron transport</keyword>
<comment type="similarity">
    <text evidence="2 14">Belongs to the cytochrome c oxidase subunit 2 family.</text>
</comment>
<evidence type="ECO:0000259" key="17">
    <source>
        <dbReference type="PROSITE" id="PS50857"/>
    </source>
</evidence>
<dbReference type="GO" id="GO:0004129">
    <property type="term" value="F:cytochrome-c oxidase activity"/>
    <property type="evidence" value="ECO:0007669"/>
    <property type="project" value="UniProtKB-UniRule"/>
</dbReference>
<evidence type="ECO:0000256" key="5">
    <source>
        <dbReference type="ARBA" id="ARBA00022660"/>
    </source>
</evidence>
<evidence type="ECO:0000256" key="9">
    <source>
        <dbReference type="ARBA" id="ARBA00022989"/>
    </source>
</evidence>
<evidence type="ECO:0000256" key="11">
    <source>
        <dbReference type="ARBA" id="ARBA00023136"/>
    </source>
</evidence>
<evidence type="ECO:0000256" key="2">
    <source>
        <dbReference type="ARBA" id="ARBA00007866"/>
    </source>
</evidence>
<evidence type="ECO:0000256" key="15">
    <source>
        <dbReference type="SAM" id="MobiDB-lite"/>
    </source>
</evidence>
<evidence type="ECO:0000313" key="20">
    <source>
        <dbReference type="Proteomes" id="UP000682811"/>
    </source>
</evidence>
<proteinExistence type="inferred from homology"/>
<protein>
    <recommendedName>
        <fullName evidence="14">Quinol oxidase subunit 2</fullName>
        <ecNumber evidence="14">1.10.3.-</ecNumber>
    </recommendedName>
</protein>
<dbReference type="SUPFAM" id="SSF49503">
    <property type="entry name" value="Cupredoxins"/>
    <property type="match status" value="1"/>
</dbReference>
<evidence type="ECO:0000256" key="14">
    <source>
        <dbReference type="PIRNR" id="PIRNR000292"/>
    </source>
</evidence>
<evidence type="ECO:0000256" key="8">
    <source>
        <dbReference type="ARBA" id="ARBA00022982"/>
    </source>
</evidence>
<keyword evidence="4 14" id="KW-1003">Cell membrane</keyword>
<dbReference type="Pfam" id="PF06481">
    <property type="entry name" value="COX_ARM"/>
    <property type="match status" value="1"/>
</dbReference>
<dbReference type="InterPro" id="IPR008972">
    <property type="entry name" value="Cupredoxin"/>
</dbReference>
<dbReference type="PROSITE" id="PS50999">
    <property type="entry name" value="COX2_TM"/>
    <property type="match status" value="1"/>
</dbReference>
<keyword evidence="12" id="KW-0564">Palmitate</keyword>
<sequence length="345" mass="38393">MKLPKKLRWLASLSMLVCLLLASTGCSEKIIVLNPKGPIAEHQRDLMLISTVLGCLVIIPVLILTAFIIWRYRDKPGRKASYSPNWAHSTKLELIWWGIPIIIIATLGVITAHATYALEPSKPLESNVKPITVQVTSLNWKWLFQYPEQGIATVNELKIPQGVPIRFEVTADSPMNSFWIPQLGGQIYAMSGMAMTLYLQADEQGKYWGSGANFTGKDFAKMYFDVDAVGTDEFDQWVKQVKADSPELTLDGYKELAQPSTLKTQTYSAFPKGLFEMTVTKYASSHHHGLSQKEMKDMPASHDPGSTHEDMPASHDHGSTDEDMSESHDHGSTDEDMPGMDMGDS</sequence>
<feature type="compositionally biased region" description="Basic and acidic residues" evidence="15">
    <location>
        <begin position="291"/>
        <end position="333"/>
    </location>
</feature>
<keyword evidence="10 14" id="KW-0560">Oxidoreductase</keyword>
<comment type="subcellular location">
    <subcellularLocation>
        <location evidence="1">Cell membrane</location>
        <topology evidence="1">Multi-pass membrane protein</topology>
    </subcellularLocation>
</comment>
<evidence type="ECO:0000256" key="4">
    <source>
        <dbReference type="ARBA" id="ARBA00022475"/>
    </source>
</evidence>
<dbReference type="InterPro" id="IPR045187">
    <property type="entry name" value="CcO_II"/>
</dbReference>
<evidence type="ECO:0000313" key="19">
    <source>
        <dbReference type="EMBL" id="GIO45289.1"/>
    </source>
</evidence>
<dbReference type="Gene3D" id="1.10.287.90">
    <property type="match status" value="1"/>
</dbReference>
<dbReference type="Proteomes" id="UP000682811">
    <property type="component" value="Unassembled WGS sequence"/>
</dbReference>
<keyword evidence="13" id="KW-0449">Lipoprotein</keyword>
<reference evidence="19 20" key="1">
    <citation type="submission" date="2021-03" db="EMBL/GenBank/DDBJ databases">
        <title>Antimicrobial resistance genes in bacteria isolated from Japanese honey, and their potential for conferring macrolide and lincosamide resistance in the American foulbrood pathogen Paenibacillus larvae.</title>
        <authorList>
            <person name="Okamoto M."/>
            <person name="Kumagai M."/>
            <person name="Kanamori H."/>
            <person name="Takamatsu D."/>
        </authorList>
    </citation>
    <scope>NUCLEOTIDE SEQUENCE [LARGE SCALE GENOMIC DNA]</scope>
    <source>
        <strain evidence="19 20">J34TS1</strain>
    </source>
</reference>
<dbReference type="GO" id="GO:0042773">
    <property type="term" value="P:ATP synthesis coupled electron transport"/>
    <property type="evidence" value="ECO:0007669"/>
    <property type="project" value="TreeGrafter"/>
</dbReference>
<dbReference type="SUPFAM" id="SSF81464">
    <property type="entry name" value="Cytochrome c oxidase subunit II-like, transmembrane region"/>
    <property type="match status" value="1"/>
</dbReference>
<dbReference type="GO" id="GO:0005886">
    <property type="term" value="C:plasma membrane"/>
    <property type="evidence" value="ECO:0007669"/>
    <property type="project" value="UniProtKB-SubCell"/>
</dbReference>
<feature type="domain" description="Cytochrome oxidase subunit II transmembrane region profile" evidence="18">
    <location>
        <begin position="24"/>
        <end position="122"/>
    </location>
</feature>
<evidence type="ECO:0000256" key="7">
    <source>
        <dbReference type="ARBA" id="ARBA00022729"/>
    </source>
</evidence>
<dbReference type="Gene3D" id="2.60.40.420">
    <property type="entry name" value="Cupredoxins - blue copper proteins"/>
    <property type="match status" value="1"/>
</dbReference>
<dbReference type="InterPro" id="IPR036257">
    <property type="entry name" value="Cyt_c_oxidase_su2_TM_sf"/>
</dbReference>
<dbReference type="InterPro" id="IPR006333">
    <property type="entry name" value="Cyt_o_ubiquinol_oxidase_su2"/>
</dbReference>
<dbReference type="Pfam" id="PF00116">
    <property type="entry name" value="COX2"/>
    <property type="match status" value="1"/>
</dbReference>
<keyword evidence="6 16" id="KW-0812">Transmembrane</keyword>
<comment type="caution">
    <text evidence="19">The sequence shown here is derived from an EMBL/GenBank/DDBJ whole genome shotgun (WGS) entry which is preliminary data.</text>
</comment>
<dbReference type="AlphaFoldDB" id="A0A919Y6M1"/>
<dbReference type="PIRSF" id="PIRSF000292">
    <property type="entry name" value="Ubi_od_II"/>
    <property type="match status" value="1"/>
</dbReference>
<comment type="function">
    <text evidence="14">Catalyzes quinol oxidation with the concomitant reduction of oxygen to water. Subunit II transfers the electrons from a quinol to the binuclear center of the catalytic subunit I.</text>
</comment>
<feature type="domain" description="Cytochrome oxidase subunit II copper A binding" evidence="17">
    <location>
        <begin position="128"/>
        <end position="240"/>
    </location>
</feature>
<dbReference type="EC" id="1.10.3.-" evidence="14"/>
<evidence type="ECO:0000256" key="12">
    <source>
        <dbReference type="ARBA" id="ARBA00023139"/>
    </source>
</evidence>
<dbReference type="PANTHER" id="PTHR22888:SF18">
    <property type="entry name" value="CYTOCHROME BO(3) UBIQUINOL OXIDASE SUBUNIT 2"/>
    <property type="match status" value="1"/>
</dbReference>
<keyword evidence="7" id="KW-0732">Signal</keyword>
<feature type="transmembrane region" description="Helical" evidence="16">
    <location>
        <begin position="51"/>
        <end position="73"/>
    </location>
</feature>
<organism evidence="19 20">
    <name type="scientific">Paenibacillus azoreducens</name>
    <dbReference type="NCBI Taxonomy" id="116718"/>
    <lineage>
        <taxon>Bacteria</taxon>
        <taxon>Bacillati</taxon>
        <taxon>Bacillota</taxon>
        <taxon>Bacilli</taxon>
        <taxon>Bacillales</taxon>
        <taxon>Paenibacillaceae</taxon>
        <taxon>Paenibacillus</taxon>
    </lineage>
</organism>
<dbReference type="GO" id="GO:0005507">
    <property type="term" value="F:copper ion binding"/>
    <property type="evidence" value="ECO:0007669"/>
    <property type="project" value="InterPro"/>
</dbReference>
<evidence type="ECO:0000256" key="1">
    <source>
        <dbReference type="ARBA" id="ARBA00004651"/>
    </source>
</evidence>
<feature type="region of interest" description="Disordered" evidence="15">
    <location>
        <begin position="286"/>
        <end position="345"/>
    </location>
</feature>
<evidence type="ECO:0000259" key="18">
    <source>
        <dbReference type="PROSITE" id="PS50999"/>
    </source>
</evidence>
<keyword evidence="3 14" id="KW-0813">Transport</keyword>
<feature type="transmembrane region" description="Helical" evidence="16">
    <location>
        <begin position="94"/>
        <end position="118"/>
    </location>
</feature>
<keyword evidence="11 14" id="KW-0472">Membrane</keyword>
<dbReference type="PROSITE" id="PS50857">
    <property type="entry name" value="COX2_CUA"/>
    <property type="match status" value="1"/>
</dbReference>
<dbReference type="GO" id="GO:0016682">
    <property type="term" value="F:oxidoreductase activity, acting on diphenols and related substances as donors, oxygen as acceptor"/>
    <property type="evidence" value="ECO:0007669"/>
    <property type="project" value="InterPro"/>
</dbReference>
<keyword evidence="20" id="KW-1185">Reference proteome</keyword>
<dbReference type="PANTHER" id="PTHR22888">
    <property type="entry name" value="CYTOCHROME C OXIDASE, SUBUNIT II"/>
    <property type="match status" value="1"/>
</dbReference>
<dbReference type="InterPro" id="IPR002429">
    <property type="entry name" value="CcO_II-like_C"/>
</dbReference>
<dbReference type="InterPro" id="IPR010514">
    <property type="entry name" value="COX_ARM"/>
</dbReference>